<gene>
    <name evidence="1" type="ORF">BST26_05670</name>
</gene>
<dbReference type="Proteomes" id="UP000192801">
    <property type="component" value="Unassembled WGS sequence"/>
</dbReference>
<keyword evidence="2" id="KW-1185">Reference proteome</keyword>
<protein>
    <submittedName>
        <fullName evidence="1">Polyketide cyclase / dehydrase and lipid transport</fullName>
    </submittedName>
</protein>
<evidence type="ECO:0000313" key="2">
    <source>
        <dbReference type="Proteomes" id="UP000192801"/>
    </source>
</evidence>
<accession>A0A1X0DJ36</accession>
<dbReference type="OrthoDB" id="3826327at2"/>
<dbReference type="RefSeq" id="WP_083029781.1">
    <property type="nucleotide sequence ID" value="NZ_AP022618.1"/>
</dbReference>
<name>A0A1X0DJ36_9MYCO</name>
<dbReference type="Gene3D" id="3.30.530.20">
    <property type="match status" value="1"/>
</dbReference>
<dbReference type="AlphaFoldDB" id="A0A1X0DJ36"/>
<dbReference type="SUPFAM" id="SSF55961">
    <property type="entry name" value="Bet v1-like"/>
    <property type="match status" value="1"/>
</dbReference>
<evidence type="ECO:0000313" key="1">
    <source>
        <dbReference type="EMBL" id="ORA72398.1"/>
    </source>
</evidence>
<dbReference type="STRING" id="444597.BST26_05670"/>
<dbReference type="EMBL" id="MVHS01000008">
    <property type="protein sequence ID" value="ORA72398.1"/>
    <property type="molecule type" value="Genomic_DNA"/>
</dbReference>
<organism evidence="1 2">
    <name type="scientific">Mycolicibacterium insubricum</name>
    <dbReference type="NCBI Taxonomy" id="444597"/>
    <lineage>
        <taxon>Bacteria</taxon>
        <taxon>Bacillati</taxon>
        <taxon>Actinomycetota</taxon>
        <taxon>Actinomycetes</taxon>
        <taxon>Mycobacteriales</taxon>
        <taxon>Mycobacteriaceae</taxon>
        <taxon>Mycolicibacterium</taxon>
    </lineage>
</organism>
<comment type="caution">
    <text evidence="1">The sequence shown here is derived from an EMBL/GenBank/DDBJ whole genome shotgun (WGS) entry which is preliminary data.</text>
</comment>
<proteinExistence type="predicted"/>
<sequence length="145" mass="15911">MNSYQIADETFVAADPALVGAVVGDPARWRRWWPDLRLTVIEERGPAGVRWQVAGPLTGTMEIWLEPELDGVILHYFLHAEPTGVADTATLDLAGATGKARARRTTRPADLAELNHRRRVAGKKMSFEVKAELERGRGVGMPPAS</sequence>
<reference evidence="1 2" key="1">
    <citation type="submission" date="2016-12" db="EMBL/GenBank/DDBJ databases">
        <title>The new phylogeny of genus Mycobacterium.</title>
        <authorList>
            <person name="Tortoli E."/>
            <person name="Trovato A."/>
            <person name="Cirillo D.M."/>
        </authorList>
    </citation>
    <scope>NUCLEOTIDE SEQUENCE [LARGE SCALE GENOMIC DNA]</scope>
    <source>
        <strain evidence="1 2">DSM 45130</strain>
    </source>
</reference>
<dbReference type="InterPro" id="IPR023393">
    <property type="entry name" value="START-like_dom_sf"/>
</dbReference>